<reference evidence="1 2" key="1">
    <citation type="journal article" date="2021" name="Appl. Environ. Microbiol.">
        <title>Genetic linkage and physical mapping for an oyster mushroom Pleurotus cornucopiae and QTL analysis for the trait cap color.</title>
        <authorList>
            <person name="Zhang Y."/>
            <person name="Gao W."/>
            <person name="Sonnenberg A."/>
            <person name="Chen Q."/>
            <person name="Zhang J."/>
            <person name="Huang C."/>
        </authorList>
    </citation>
    <scope>NUCLEOTIDE SEQUENCE [LARGE SCALE GENOMIC DNA]</scope>
    <source>
        <strain evidence="1">CCMSSC00406</strain>
    </source>
</reference>
<accession>A0ACB7IJD2</accession>
<evidence type="ECO:0000313" key="2">
    <source>
        <dbReference type="Proteomes" id="UP000824881"/>
    </source>
</evidence>
<name>A0ACB7IJD2_PLECO</name>
<dbReference type="Proteomes" id="UP000824881">
    <property type="component" value="Unassembled WGS sequence"/>
</dbReference>
<sequence length="382" mass="42450">MSSTDKQTALVNQLQIDVPKEKVKAHLQVLGVFFHLLDTLAGTSKPEDVEATVDEIFQRSTYRLQVWLEQVVNTDGEEDFEKKPLQDHELPPLDVALALHSVIECQSCGAAASVPWAGARGFASPGFEYDCAQCGLVVNHDLLCAGKFFKALARAKNDPGFCLPNTARRDDKGEIPSLKDLATSAANEGSGTMAYIANKLSRADALRAESLLILLRAFEHSYPFTQDVVVALHHQRPFINVYKQGWSAPQTAVPSDGDLDDAYALYADFLDRVIHIQRREPGWQDDPIWHTHQLMPQTYRAFIVGYLHVYSDHLPKAKTRTRPHYDNKRNPKSVSVWVQSSDTPALATKHVFVPDEPQSCKDGVAAQAFLASEFVAPIFANN</sequence>
<protein>
    <submittedName>
        <fullName evidence="1">Uncharacterized protein</fullName>
    </submittedName>
</protein>
<proteinExistence type="predicted"/>
<evidence type="ECO:0000313" key="1">
    <source>
        <dbReference type="EMBL" id="KAG9218050.1"/>
    </source>
</evidence>
<gene>
    <name evidence="1" type="ORF">CCMSSC00406_0008827</name>
</gene>
<organism evidence="1 2">
    <name type="scientific">Pleurotus cornucopiae</name>
    <name type="common">Cornucopia mushroom</name>
    <dbReference type="NCBI Taxonomy" id="5321"/>
    <lineage>
        <taxon>Eukaryota</taxon>
        <taxon>Fungi</taxon>
        <taxon>Dikarya</taxon>
        <taxon>Basidiomycota</taxon>
        <taxon>Agaricomycotina</taxon>
        <taxon>Agaricomycetes</taxon>
        <taxon>Agaricomycetidae</taxon>
        <taxon>Agaricales</taxon>
        <taxon>Pleurotineae</taxon>
        <taxon>Pleurotaceae</taxon>
        <taxon>Pleurotus</taxon>
    </lineage>
</organism>
<keyword evidence="2" id="KW-1185">Reference proteome</keyword>
<comment type="caution">
    <text evidence="1">The sequence shown here is derived from an EMBL/GenBank/DDBJ whole genome shotgun (WGS) entry which is preliminary data.</text>
</comment>
<dbReference type="EMBL" id="WQMT02000010">
    <property type="protein sequence ID" value="KAG9218050.1"/>
    <property type="molecule type" value="Genomic_DNA"/>
</dbReference>